<evidence type="ECO:0000259" key="1">
    <source>
        <dbReference type="Pfam" id="PF04601"/>
    </source>
</evidence>
<dbReference type="CDD" id="cd23340">
    <property type="entry name" value="beta-trefoil_FSCN_ACP-like"/>
    <property type="match status" value="1"/>
</dbReference>
<protein>
    <recommendedName>
        <fullName evidence="5">DUF569 domain-containing protein</fullName>
    </recommendedName>
</protein>
<evidence type="ECO:0000259" key="2">
    <source>
        <dbReference type="Pfam" id="PF22932"/>
    </source>
</evidence>
<dbReference type="InterPro" id="IPR054726">
    <property type="entry name" value="Ubiq_DUF569-assoc"/>
</dbReference>
<reference evidence="3" key="1">
    <citation type="submission" date="2020-07" db="EMBL/GenBank/DDBJ databases">
        <title>Genome sequence and genetic diversity analysis of an under-domesticated orphan crop, white fonio (Digitaria exilis).</title>
        <authorList>
            <person name="Bennetzen J.L."/>
            <person name="Chen S."/>
            <person name="Ma X."/>
            <person name="Wang X."/>
            <person name="Yssel A.E.J."/>
            <person name="Chaluvadi S.R."/>
            <person name="Johnson M."/>
            <person name="Gangashetty P."/>
            <person name="Hamidou F."/>
            <person name="Sanogo M.D."/>
            <person name="Zwaenepoel A."/>
            <person name="Wallace J."/>
            <person name="Van De Peer Y."/>
            <person name="Van Deynze A."/>
        </authorList>
    </citation>
    <scope>NUCLEOTIDE SEQUENCE</scope>
    <source>
        <tissue evidence="3">Leaves</tissue>
    </source>
</reference>
<dbReference type="OrthoDB" id="617902at2759"/>
<gene>
    <name evidence="3" type="ORF">HU200_035662</name>
</gene>
<accession>A0A835EN30</accession>
<evidence type="ECO:0000313" key="3">
    <source>
        <dbReference type="EMBL" id="KAF8698147.1"/>
    </source>
</evidence>
<feature type="domain" description="DUF569" evidence="2">
    <location>
        <begin position="204"/>
        <end position="285"/>
    </location>
</feature>
<name>A0A835EN30_9POAL</name>
<dbReference type="AlphaFoldDB" id="A0A835EN30"/>
<organism evidence="3 4">
    <name type="scientific">Digitaria exilis</name>
    <dbReference type="NCBI Taxonomy" id="1010633"/>
    <lineage>
        <taxon>Eukaryota</taxon>
        <taxon>Viridiplantae</taxon>
        <taxon>Streptophyta</taxon>
        <taxon>Embryophyta</taxon>
        <taxon>Tracheophyta</taxon>
        <taxon>Spermatophyta</taxon>
        <taxon>Magnoliopsida</taxon>
        <taxon>Liliopsida</taxon>
        <taxon>Poales</taxon>
        <taxon>Poaceae</taxon>
        <taxon>PACMAD clade</taxon>
        <taxon>Panicoideae</taxon>
        <taxon>Panicodae</taxon>
        <taxon>Paniceae</taxon>
        <taxon>Anthephorinae</taxon>
        <taxon>Digitaria</taxon>
    </lineage>
</organism>
<dbReference type="Proteomes" id="UP000636709">
    <property type="component" value="Unassembled WGS sequence"/>
</dbReference>
<proteinExistence type="predicted"/>
<dbReference type="Pfam" id="PF04601">
    <property type="entry name" value="DUF569"/>
    <property type="match status" value="1"/>
</dbReference>
<dbReference type="PANTHER" id="PTHR31205:SF86">
    <property type="entry name" value="DUF569 DOMAIN-CONTAINING PROTEIN"/>
    <property type="match status" value="1"/>
</dbReference>
<dbReference type="EMBL" id="JACEFO010001866">
    <property type="protein sequence ID" value="KAF8698147.1"/>
    <property type="molecule type" value="Genomic_DNA"/>
</dbReference>
<keyword evidence="4" id="KW-1185">Reference proteome</keyword>
<evidence type="ECO:0000313" key="4">
    <source>
        <dbReference type="Proteomes" id="UP000636709"/>
    </source>
</evidence>
<evidence type="ECO:0008006" key="5">
    <source>
        <dbReference type="Google" id="ProtNLM"/>
    </source>
</evidence>
<dbReference type="Pfam" id="PF22932">
    <property type="entry name" value="Ubiq_DUF_assoc"/>
    <property type="match status" value="1"/>
</dbReference>
<sequence length="308" mass="34371">MAAAAADAAAVAVAGPPDAMQQFPEGAHVRLQSRVHGGWLHADKDAEGVSLRWGRRGSMGAAWRVEHILHDGTTCVLLQSAAYGRYLEASPHPAPPGHLGHRVVQGERGEQDMDPFPWKPVGSGHDGYVFLRHVSYRLLRANGRYQRWHDGVSVDDFDNQSTMMHWKVEAIPPRPTPPALPAPTPIKRGFRGLFLLHEEPVVLQRTIRYVIADDHGYFNPNSNTWATFQFPGRSVFNLRTEVARRVDNALFFFRIIVCVRAGRYGRPIPLLIDLPRNEETVDVVAVVFGTPGQITFLFFGSRMVTDAQ</sequence>
<dbReference type="PANTHER" id="PTHR31205">
    <property type="entry name" value="ACTIN CROSS-LINKING PROTEIN (DUF569)"/>
    <property type="match status" value="1"/>
</dbReference>
<dbReference type="InterPro" id="IPR007679">
    <property type="entry name" value="DUF569"/>
</dbReference>
<comment type="caution">
    <text evidence="3">The sequence shown here is derived from an EMBL/GenBank/DDBJ whole genome shotgun (WGS) entry which is preliminary data.</text>
</comment>
<feature type="domain" description="DUF569" evidence="1">
    <location>
        <begin position="20"/>
        <end position="166"/>
    </location>
</feature>